<dbReference type="InterPro" id="IPR000700">
    <property type="entry name" value="PAS-assoc_C"/>
</dbReference>
<dbReference type="RefSeq" id="WP_121304656.1">
    <property type="nucleotide sequence ID" value="NZ_RBWW01000003.1"/>
</dbReference>
<dbReference type="InterPro" id="IPR000014">
    <property type="entry name" value="PAS"/>
</dbReference>
<dbReference type="PROSITE" id="PS50113">
    <property type="entry name" value="PAC"/>
    <property type="match status" value="1"/>
</dbReference>
<dbReference type="NCBIfam" id="TIGR00229">
    <property type="entry name" value="sensory_box"/>
    <property type="match status" value="1"/>
</dbReference>
<dbReference type="Gene3D" id="3.40.50.2300">
    <property type="match status" value="1"/>
</dbReference>
<dbReference type="Proteomes" id="UP000268233">
    <property type="component" value="Unassembled WGS sequence"/>
</dbReference>
<dbReference type="InterPro" id="IPR011006">
    <property type="entry name" value="CheY-like_superfamily"/>
</dbReference>
<reference evidence="6 7" key="1">
    <citation type="submission" date="2018-10" db="EMBL/GenBank/DDBJ databases">
        <title>Genomic Encyclopedia of Archaeal and Bacterial Type Strains, Phase II (KMG-II): from individual species to whole genera.</title>
        <authorList>
            <person name="Goeker M."/>
        </authorList>
    </citation>
    <scope>NUCLEOTIDE SEQUENCE [LARGE SCALE GENOMIC DNA]</scope>
    <source>
        <strain evidence="6 7">DSM 11927</strain>
    </source>
</reference>
<organism evidence="6 7">
    <name type="scientific">Haloarcula quadrata</name>
    <dbReference type="NCBI Taxonomy" id="182779"/>
    <lineage>
        <taxon>Archaea</taxon>
        <taxon>Methanobacteriati</taxon>
        <taxon>Methanobacteriota</taxon>
        <taxon>Stenosarchaea group</taxon>
        <taxon>Halobacteria</taxon>
        <taxon>Halobacteriales</taxon>
        <taxon>Haloarculaceae</taxon>
        <taxon>Haloarcula</taxon>
    </lineage>
</organism>
<evidence type="ECO:0000256" key="1">
    <source>
        <dbReference type="PROSITE-ProRule" id="PRU00169"/>
    </source>
</evidence>
<evidence type="ECO:0000259" key="4">
    <source>
        <dbReference type="PROSITE" id="PS50112"/>
    </source>
</evidence>
<dbReference type="InterPro" id="IPR035965">
    <property type="entry name" value="PAS-like_dom_sf"/>
</dbReference>
<evidence type="ECO:0000259" key="5">
    <source>
        <dbReference type="PROSITE" id="PS50113"/>
    </source>
</evidence>
<feature type="domain" description="Response regulatory" evidence="3">
    <location>
        <begin position="6"/>
        <end position="122"/>
    </location>
</feature>
<dbReference type="PROSITE" id="PS50112">
    <property type="entry name" value="PAS"/>
    <property type="match status" value="1"/>
</dbReference>
<dbReference type="Pfam" id="PF00072">
    <property type="entry name" value="Response_reg"/>
    <property type="match status" value="1"/>
</dbReference>
<dbReference type="CDD" id="cd00130">
    <property type="entry name" value="PAS"/>
    <property type="match status" value="1"/>
</dbReference>
<dbReference type="AlphaFoldDB" id="A0A495QR02"/>
<dbReference type="SUPFAM" id="SSF55785">
    <property type="entry name" value="PYP-like sensor domain (PAS domain)"/>
    <property type="match status" value="1"/>
</dbReference>
<name>A0A495QR02_9EURY</name>
<dbReference type="Pfam" id="PF00989">
    <property type="entry name" value="PAS"/>
    <property type="match status" value="1"/>
</dbReference>
<feature type="domain" description="PAS" evidence="4">
    <location>
        <begin position="137"/>
        <end position="179"/>
    </location>
</feature>
<gene>
    <name evidence="6" type="ORF">BDK61_4538</name>
</gene>
<proteinExistence type="predicted"/>
<dbReference type="SMART" id="SM00448">
    <property type="entry name" value="REC"/>
    <property type="match status" value="1"/>
</dbReference>
<accession>A0A495QR02</accession>
<evidence type="ECO:0000313" key="7">
    <source>
        <dbReference type="Proteomes" id="UP000268233"/>
    </source>
</evidence>
<dbReference type="SUPFAM" id="SSF52172">
    <property type="entry name" value="CheY-like"/>
    <property type="match status" value="1"/>
</dbReference>
<dbReference type="PROSITE" id="PS50110">
    <property type="entry name" value="RESPONSE_REGULATORY"/>
    <property type="match status" value="1"/>
</dbReference>
<sequence length="300" mass="33909">MDDVVQVLHVERDLEFARRTAEQLEQVNSQLQVTTVLGSGSAFQTLSNDEYDCIVSEYRLPNGTGLELFDQIQRNYPNLPFILFTEHGSESIAGDAVTAGISDYLQKSEADDDYELLADSISNAVTANETVIEATRERRRFEQVLKTVPSCVVQLNRDGQFVFANDRAETVLGLRQAELEERAYNDPEWDIKDLDGNPIPDNELPFARVLYDGEQVRDRHTIRWPDGKKRVLAVNGAPVMNEGSVESVVCSLTDITDRYRRERRLEKLHEATHELYDAETKQEVAQITSDTADAILEALT</sequence>
<dbReference type="PANTHER" id="PTHR44757:SF2">
    <property type="entry name" value="BIOFILM ARCHITECTURE MAINTENANCE PROTEIN MBAA"/>
    <property type="match status" value="1"/>
</dbReference>
<feature type="coiled-coil region" evidence="2">
    <location>
        <begin position="7"/>
        <end position="34"/>
    </location>
</feature>
<dbReference type="CDD" id="cd00156">
    <property type="entry name" value="REC"/>
    <property type="match status" value="1"/>
</dbReference>
<dbReference type="PANTHER" id="PTHR44757">
    <property type="entry name" value="DIGUANYLATE CYCLASE DGCP"/>
    <property type="match status" value="1"/>
</dbReference>
<evidence type="ECO:0000259" key="3">
    <source>
        <dbReference type="PROSITE" id="PS50110"/>
    </source>
</evidence>
<dbReference type="EMBL" id="RBWW01000003">
    <property type="protein sequence ID" value="RKS75919.1"/>
    <property type="molecule type" value="Genomic_DNA"/>
</dbReference>
<evidence type="ECO:0000313" key="6">
    <source>
        <dbReference type="EMBL" id="RKS75919.1"/>
    </source>
</evidence>
<dbReference type="InterPro" id="IPR052155">
    <property type="entry name" value="Biofilm_reg_signaling"/>
</dbReference>
<keyword evidence="7" id="KW-1185">Reference proteome</keyword>
<comment type="caution">
    <text evidence="1">Lacks conserved residue(s) required for the propagation of feature annotation.</text>
</comment>
<feature type="domain" description="PAC" evidence="5">
    <location>
        <begin position="215"/>
        <end position="267"/>
    </location>
</feature>
<keyword evidence="2" id="KW-0175">Coiled coil</keyword>
<dbReference type="InterPro" id="IPR001789">
    <property type="entry name" value="Sig_transdc_resp-reg_receiver"/>
</dbReference>
<dbReference type="Gene3D" id="3.30.450.20">
    <property type="entry name" value="PAS domain"/>
    <property type="match status" value="1"/>
</dbReference>
<protein>
    <submittedName>
        <fullName evidence="6">PAS domain S-box-containing protein</fullName>
    </submittedName>
</protein>
<dbReference type="GO" id="GO:0000160">
    <property type="term" value="P:phosphorelay signal transduction system"/>
    <property type="evidence" value="ECO:0007669"/>
    <property type="project" value="InterPro"/>
</dbReference>
<dbReference type="InterPro" id="IPR013767">
    <property type="entry name" value="PAS_fold"/>
</dbReference>
<comment type="caution">
    <text evidence="6">The sequence shown here is derived from an EMBL/GenBank/DDBJ whole genome shotgun (WGS) entry which is preliminary data.</text>
</comment>
<evidence type="ECO:0000256" key="2">
    <source>
        <dbReference type="SAM" id="Coils"/>
    </source>
</evidence>